<reference evidence="1 2" key="1">
    <citation type="journal article" date="2006" name="Proc. Natl. Acad. Sci. U.S.A.">
        <title>Evolution of sensory complexity recorded in a myxobacterial genome.</title>
        <authorList>
            <person name="Goldman B.S."/>
            <person name="Nierman W.C."/>
            <person name="Kaiser D."/>
            <person name="Slater S.C."/>
            <person name="Durkin A.S."/>
            <person name="Eisen J.A."/>
            <person name="Ronning C.M."/>
            <person name="Barbazuk W.B."/>
            <person name="Blanchard M."/>
            <person name="Field C."/>
            <person name="Halling C."/>
            <person name="Hinkle G."/>
            <person name="Iartchuk O."/>
            <person name="Kim H.S."/>
            <person name="Mackenzie C."/>
            <person name="Madupu R."/>
            <person name="Miller N."/>
            <person name="Shvartsbeyn A."/>
            <person name="Sullivan S.A."/>
            <person name="Vaudin M."/>
            <person name="Wiegand R."/>
            <person name="Kaplan H.B."/>
        </authorList>
    </citation>
    <scope>NUCLEOTIDE SEQUENCE [LARGE SCALE GENOMIC DNA]</scope>
    <source>
        <strain evidence="2">DK1622</strain>
    </source>
</reference>
<evidence type="ECO:0000313" key="1">
    <source>
        <dbReference type="EMBL" id="ABF87650.1"/>
    </source>
</evidence>
<dbReference type="GeneID" id="41360516"/>
<dbReference type="InterPro" id="IPR029068">
    <property type="entry name" value="Glyas_Bleomycin-R_OHBP_Dase"/>
</dbReference>
<evidence type="ECO:0000313" key="2">
    <source>
        <dbReference type="Proteomes" id="UP000002402"/>
    </source>
</evidence>
<keyword evidence="2" id="KW-1185">Reference proteome</keyword>
<dbReference type="HOGENOM" id="CLU_2570246_0_0_7"/>
<dbReference type="EMBL" id="CP000113">
    <property type="protein sequence ID" value="ABF87650.1"/>
    <property type="molecule type" value="Genomic_DNA"/>
</dbReference>
<dbReference type="SUPFAM" id="SSF54593">
    <property type="entry name" value="Glyoxalase/Bleomycin resistance protein/Dihydroxybiphenyl dioxygenase"/>
    <property type="match status" value="1"/>
</dbReference>
<dbReference type="RefSeq" id="WP_011553206.1">
    <property type="nucleotide sequence ID" value="NC_008095.1"/>
</dbReference>
<dbReference type="Gene3D" id="3.10.180.10">
    <property type="entry name" value="2,3-Dihydroxybiphenyl 1,2-Dioxygenase, domain 1"/>
    <property type="match status" value="2"/>
</dbReference>
<accession>Q1D7L3</accession>
<dbReference type="PANTHER" id="PTHR35006:SF2">
    <property type="entry name" value="GLYOXALASE FAMILY PROTEIN (AFU_ORTHOLOGUE AFUA_5G14830)"/>
    <property type="match status" value="1"/>
</dbReference>
<dbReference type="AlphaFoldDB" id="Q1D7L3"/>
<gene>
    <name evidence="1" type="ordered locus">MXAN_3157</name>
</gene>
<name>Q1D7L3_MYXXD</name>
<dbReference type="KEGG" id="mxa:MXAN_3157"/>
<protein>
    <recommendedName>
        <fullName evidence="3">VOC domain-containing protein</fullName>
    </recommendedName>
</protein>
<dbReference type="eggNOG" id="COG0346">
    <property type="taxonomic scope" value="Bacteria"/>
</dbReference>
<dbReference type="PANTHER" id="PTHR35006">
    <property type="entry name" value="GLYOXALASE FAMILY PROTEIN (AFU_ORTHOLOGUE AFUA_5G14830)"/>
    <property type="match status" value="1"/>
</dbReference>
<dbReference type="EnsemblBacteria" id="ABF87650">
    <property type="protein sequence ID" value="ABF87650"/>
    <property type="gene ID" value="MXAN_3157"/>
</dbReference>
<sequence length="81" mass="9200">MEFHKGRLFDHVHLRVQDLDASKRFYRAVLDVLGVPFFSESPHHPGYYGAFVLDPDGNNIEAVFHGPVTRSAESVVMKPTF</sequence>
<proteinExistence type="predicted"/>
<organism evidence="1 2">
    <name type="scientific">Myxococcus xanthus (strain DK1622)</name>
    <dbReference type="NCBI Taxonomy" id="246197"/>
    <lineage>
        <taxon>Bacteria</taxon>
        <taxon>Pseudomonadati</taxon>
        <taxon>Myxococcota</taxon>
        <taxon>Myxococcia</taxon>
        <taxon>Myxococcales</taxon>
        <taxon>Cystobacterineae</taxon>
        <taxon>Myxococcaceae</taxon>
        <taxon>Myxococcus</taxon>
    </lineage>
</organism>
<dbReference type="Proteomes" id="UP000002402">
    <property type="component" value="Chromosome"/>
</dbReference>
<dbReference type="STRING" id="246197.MXAN_3157"/>
<dbReference type="OrthoDB" id="9800438at2"/>
<evidence type="ECO:0008006" key="3">
    <source>
        <dbReference type="Google" id="ProtNLM"/>
    </source>
</evidence>